<sequence>MRNIAGSPVEGADFFGRDEAIRSLWELLDAHDVLLLGPRRIGKTSLARRFMADVRQRGWSAIEVNVASCRDEAAFVDKLAGTIKAAAGSWTGALLDRAMALLDRVDKVRLPGGGGFDLAAREESWEAVASDALALLAARPGRTLVYIDELPIFLFNMMRFDPKTGEARVRRFLDWFRNDARGATRGAGGLHWLVSGSVGLDTLVQNHGMADTINTLKQRLLEPYGEPEALAFLDALARSYQLPFTPEDGQRLVAAIGWPQPYYLQLAFQNIRSLHRDGQPVGGLIDTAVDALIRPGADNDLHHWEERLHLQLAPDDAALAVALLNLACRERSGATATALFAETQRLRPALTEDQQRRAFTRLRDILIRDAYWCADDATGPRRYRFLLEPLRRWWERNGSL</sequence>
<keyword evidence="2" id="KW-0547">Nucleotide-binding</keyword>
<dbReference type="InterPro" id="IPR041664">
    <property type="entry name" value="AAA_16"/>
</dbReference>
<dbReference type="InterPro" id="IPR027417">
    <property type="entry name" value="P-loop_NTPase"/>
</dbReference>
<gene>
    <name evidence="2" type="ORF">HND93_33375</name>
</gene>
<dbReference type="Gene3D" id="3.40.50.300">
    <property type="entry name" value="P-loop containing nucleotide triphosphate hydrolases"/>
    <property type="match status" value="1"/>
</dbReference>
<dbReference type="RefSeq" id="WP_180286399.1">
    <property type="nucleotide sequence ID" value="NZ_JABFDB010000042.1"/>
</dbReference>
<dbReference type="Pfam" id="PF13191">
    <property type="entry name" value="AAA_16"/>
    <property type="match status" value="1"/>
</dbReference>
<protein>
    <submittedName>
        <fullName evidence="2">ATP-binding protein</fullName>
    </submittedName>
</protein>
<feature type="domain" description="Orc1-like AAA ATPase" evidence="1">
    <location>
        <begin position="14"/>
        <end position="150"/>
    </location>
</feature>
<dbReference type="PANTHER" id="PTHR34301">
    <property type="entry name" value="DNA-BINDING PROTEIN-RELATED"/>
    <property type="match status" value="1"/>
</dbReference>
<comment type="caution">
    <text evidence="2">The sequence shown here is derived from an EMBL/GenBank/DDBJ whole genome shotgun (WGS) entry which is preliminary data.</text>
</comment>
<keyword evidence="3" id="KW-1185">Reference proteome</keyword>
<dbReference type="SUPFAM" id="SSF52540">
    <property type="entry name" value="P-loop containing nucleoside triphosphate hydrolases"/>
    <property type="match status" value="1"/>
</dbReference>
<dbReference type="PANTHER" id="PTHR34301:SF8">
    <property type="entry name" value="ATPASE DOMAIN-CONTAINING PROTEIN"/>
    <property type="match status" value="1"/>
</dbReference>
<evidence type="ECO:0000313" key="3">
    <source>
        <dbReference type="Proteomes" id="UP000584642"/>
    </source>
</evidence>
<proteinExistence type="predicted"/>
<dbReference type="GO" id="GO:0005524">
    <property type="term" value="F:ATP binding"/>
    <property type="evidence" value="ECO:0007669"/>
    <property type="project" value="UniProtKB-KW"/>
</dbReference>
<dbReference type="EMBL" id="JABFDB010000042">
    <property type="protein sequence ID" value="NYZ24621.1"/>
    <property type="molecule type" value="Genomic_DNA"/>
</dbReference>
<reference evidence="2 3" key="1">
    <citation type="submission" date="2020-05" db="EMBL/GenBank/DDBJ databases">
        <title>Azospirillum oleiclasticum sp. nov, a nitrogen-fixing and heavy crude oil-emulsifying bacterium isolated from the crude oil of Yumen Oilfield.</title>
        <authorList>
            <person name="Wu D."/>
            <person name="Cai M."/>
            <person name="Zhang X."/>
        </authorList>
    </citation>
    <scope>NUCLEOTIDE SEQUENCE [LARGE SCALE GENOMIC DNA]</scope>
    <source>
        <strain evidence="2 3">ROY-1-1-2</strain>
    </source>
</reference>
<evidence type="ECO:0000259" key="1">
    <source>
        <dbReference type="Pfam" id="PF13191"/>
    </source>
</evidence>
<name>A0ABX2TM71_9PROT</name>
<accession>A0ABX2TM71</accession>
<keyword evidence="2" id="KW-0067">ATP-binding</keyword>
<organism evidence="2 3">
    <name type="scientific">Azospirillum oleiclasticum</name>
    <dbReference type="NCBI Taxonomy" id="2735135"/>
    <lineage>
        <taxon>Bacteria</taxon>
        <taxon>Pseudomonadati</taxon>
        <taxon>Pseudomonadota</taxon>
        <taxon>Alphaproteobacteria</taxon>
        <taxon>Rhodospirillales</taxon>
        <taxon>Azospirillaceae</taxon>
        <taxon>Azospirillum</taxon>
    </lineage>
</organism>
<evidence type="ECO:0000313" key="2">
    <source>
        <dbReference type="EMBL" id="NYZ24621.1"/>
    </source>
</evidence>
<dbReference type="Proteomes" id="UP000584642">
    <property type="component" value="Unassembled WGS sequence"/>
</dbReference>